<name>A0ABW3CMZ8_9ACTN</name>
<protein>
    <submittedName>
        <fullName evidence="2">Uncharacterized protein</fullName>
    </submittedName>
</protein>
<keyword evidence="1" id="KW-0812">Transmembrane</keyword>
<sequence>MSPAAAAPLPEPAWGGLIGAYFVLIGVPSGVTLMCWWLRRRAVIAGAGHPTGAGTVGTAVVERYGHWTALA</sequence>
<organism evidence="2 3">
    <name type="scientific">Actinomadura adrarensis</name>
    <dbReference type="NCBI Taxonomy" id="1819600"/>
    <lineage>
        <taxon>Bacteria</taxon>
        <taxon>Bacillati</taxon>
        <taxon>Actinomycetota</taxon>
        <taxon>Actinomycetes</taxon>
        <taxon>Streptosporangiales</taxon>
        <taxon>Thermomonosporaceae</taxon>
        <taxon>Actinomadura</taxon>
    </lineage>
</organism>
<dbReference type="Proteomes" id="UP001597083">
    <property type="component" value="Unassembled WGS sequence"/>
</dbReference>
<accession>A0ABW3CMZ8</accession>
<keyword evidence="3" id="KW-1185">Reference proteome</keyword>
<keyword evidence="1" id="KW-1133">Transmembrane helix</keyword>
<feature type="transmembrane region" description="Helical" evidence="1">
    <location>
        <begin position="18"/>
        <end position="38"/>
    </location>
</feature>
<keyword evidence="1" id="KW-0472">Membrane</keyword>
<evidence type="ECO:0000313" key="3">
    <source>
        <dbReference type="Proteomes" id="UP001597083"/>
    </source>
</evidence>
<evidence type="ECO:0000256" key="1">
    <source>
        <dbReference type="SAM" id="Phobius"/>
    </source>
</evidence>
<comment type="caution">
    <text evidence="2">The sequence shown here is derived from an EMBL/GenBank/DDBJ whole genome shotgun (WGS) entry which is preliminary data.</text>
</comment>
<feature type="non-terminal residue" evidence="2">
    <location>
        <position position="71"/>
    </location>
</feature>
<proteinExistence type="predicted"/>
<reference evidence="3" key="1">
    <citation type="journal article" date="2019" name="Int. J. Syst. Evol. Microbiol.">
        <title>The Global Catalogue of Microorganisms (GCM) 10K type strain sequencing project: providing services to taxonomists for standard genome sequencing and annotation.</title>
        <authorList>
            <consortium name="The Broad Institute Genomics Platform"/>
            <consortium name="The Broad Institute Genome Sequencing Center for Infectious Disease"/>
            <person name="Wu L."/>
            <person name="Ma J."/>
        </authorList>
    </citation>
    <scope>NUCLEOTIDE SEQUENCE [LARGE SCALE GENOMIC DNA]</scope>
    <source>
        <strain evidence="3">JCM 31696</strain>
    </source>
</reference>
<dbReference type="EMBL" id="JBHTIR010003489">
    <property type="protein sequence ID" value="MFD0855285.1"/>
    <property type="molecule type" value="Genomic_DNA"/>
</dbReference>
<gene>
    <name evidence="2" type="ORF">ACFQ07_23800</name>
</gene>
<evidence type="ECO:0000313" key="2">
    <source>
        <dbReference type="EMBL" id="MFD0855285.1"/>
    </source>
</evidence>